<organism evidence="1 2">
    <name type="scientific">Thermosphaera chiliense</name>
    <dbReference type="NCBI Taxonomy" id="3402707"/>
    <lineage>
        <taxon>Archaea</taxon>
        <taxon>Thermoproteota</taxon>
        <taxon>Thermoprotei</taxon>
        <taxon>Desulfurococcales</taxon>
        <taxon>Desulfurococcaceae</taxon>
        <taxon>Thermosphaera</taxon>
    </lineage>
</organism>
<sequence>MRIKIMFIDIQRAYELSRIFKPLTNLVGIVERNDPQYRAVEALARVKGCDQAAVLVIANALVSYQLNVRGEEYWQYFAESTASARGSPDSVMLGFLLSNKHRNRLLQQKIERVKSFFNTKLYRDLSIDGLKYCSSLEVLRDRLAEELASSRFSKTILFAVKMYNYVCTSCGREVKGDVDLPIDLRNAELSVWSCIVRECGGGERACSEKLMRDPYRARLADAWRIVCRESGIPCVKLDALTWLVAGVLKDSGLNPVVAGRRVAEAFGVEIPVEALRELVKCAGGGY</sequence>
<dbReference type="GO" id="GO:0006281">
    <property type="term" value="P:DNA repair"/>
    <property type="evidence" value="ECO:0007669"/>
    <property type="project" value="InterPro"/>
</dbReference>
<dbReference type="KEGG" id="tcs:IMZ38_02750"/>
<dbReference type="InterPro" id="IPR023170">
    <property type="entry name" value="HhH_base_excis_C"/>
</dbReference>
<protein>
    <submittedName>
        <fullName evidence="1">N-glycosylase/DNA lyase</fullName>
    </submittedName>
</protein>
<dbReference type="GO" id="GO:0016799">
    <property type="term" value="F:hydrolase activity, hydrolyzing N-glycosyl compounds"/>
    <property type="evidence" value="ECO:0007669"/>
    <property type="project" value="InterPro"/>
</dbReference>
<dbReference type="Gene3D" id="1.10.340.30">
    <property type="entry name" value="Hypothetical protein, domain 2"/>
    <property type="match status" value="1"/>
</dbReference>
<evidence type="ECO:0000313" key="1">
    <source>
        <dbReference type="EMBL" id="QOR94854.1"/>
    </source>
</evidence>
<dbReference type="Pfam" id="PF09171">
    <property type="entry name" value="AGOG"/>
    <property type="match status" value="1"/>
</dbReference>
<dbReference type="GO" id="GO:0003906">
    <property type="term" value="F:DNA-(apurinic or apyrimidinic site) endonuclease activity"/>
    <property type="evidence" value="ECO:0007669"/>
    <property type="project" value="InterPro"/>
</dbReference>
<dbReference type="RefSeq" id="WP_193436650.1">
    <property type="nucleotide sequence ID" value="NZ_CP063144.1"/>
</dbReference>
<name>A0A7M1UUS6_9CREN</name>
<dbReference type="EMBL" id="CP063144">
    <property type="protein sequence ID" value="QOR94854.1"/>
    <property type="molecule type" value="Genomic_DNA"/>
</dbReference>
<dbReference type="GeneID" id="59454302"/>
<dbReference type="Gene3D" id="1.10.1670.10">
    <property type="entry name" value="Helix-hairpin-Helix base-excision DNA repair enzymes (C-terminal)"/>
    <property type="match status" value="1"/>
</dbReference>
<proteinExistence type="predicted"/>
<dbReference type="AlphaFoldDB" id="A0A7M1UUS6"/>
<dbReference type="InterPro" id="IPR011257">
    <property type="entry name" value="DNA_glycosylase"/>
</dbReference>
<evidence type="ECO:0000313" key="2">
    <source>
        <dbReference type="Proteomes" id="UP000593766"/>
    </source>
</evidence>
<keyword evidence="1" id="KW-0456">Lyase</keyword>
<gene>
    <name evidence="1" type="ORF">IMZ38_02750</name>
</gene>
<dbReference type="InterPro" id="IPR015254">
    <property type="entry name" value="AGOG-like"/>
</dbReference>
<dbReference type="OrthoDB" id="15106at2157"/>
<reference evidence="1 2" key="1">
    <citation type="submission" date="2020-10" db="EMBL/GenBank/DDBJ databases">
        <title>Complete genome sequence of Thermosphaera aggregans strain 3507.</title>
        <authorList>
            <person name="Zayulina K.S."/>
            <person name="Elcheninov A.G."/>
            <person name="Toshchakov S.V."/>
            <person name="Kublanov I.V."/>
            <person name="Kochetkova T.V."/>
        </authorList>
    </citation>
    <scope>NUCLEOTIDE SEQUENCE [LARGE SCALE GENOMIC DNA]</scope>
    <source>
        <strain evidence="1 2">3507</strain>
    </source>
</reference>
<keyword evidence="2" id="KW-1185">Reference proteome</keyword>
<accession>A0A7M1UUS6</accession>
<dbReference type="Proteomes" id="UP000593766">
    <property type="component" value="Chromosome"/>
</dbReference>
<dbReference type="SUPFAM" id="SSF48150">
    <property type="entry name" value="DNA-glycosylase"/>
    <property type="match status" value="1"/>
</dbReference>
<dbReference type="GO" id="GO:0016829">
    <property type="term" value="F:lyase activity"/>
    <property type="evidence" value="ECO:0007669"/>
    <property type="project" value="UniProtKB-KW"/>
</dbReference>